<feature type="compositionally biased region" description="Low complexity" evidence="4">
    <location>
        <begin position="399"/>
        <end position="421"/>
    </location>
</feature>
<feature type="compositionally biased region" description="Polar residues" evidence="4">
    <location>
        <begin position="1391"/>
        <end position="1401"/>
    </location>
</feature>
<evidence type="ECO:0000313" key="7">
    <source>
        <dbReference type="Proteomes" id="UP001175271"/>
    </source>
</evidence>
<feature type="compositionally biased region" description="Low complexity" evidence="4">
    <location>
        <begin position="528"/>
        <end position="573"/>
    </location>
</feature>
<feature type="compositionally biased region" description="Polar residues" evidence="4">
    <location>
        <begin position="274"/>
        <end position="286"/>
    </location>
</feature>
<evidence type="ECO:0000313" key="6">
    <source>
        <dbReference type="EMBL" id="KAK0394286.1"/>
    </source>
</evidence>
<feature type="compositionally biased region" description="Polar residues" evidence="4">
    <location>
        <begin position="437"/>
        <end position="459"/>
    </location>
</feature>
<feature type="coiled-coil region" evidence="3">
    <location>
        <begin position="1247"/>
        <end position="1316"/>
    </location>
</feature>
<feature type="compositionally biased region" description="Basic and acidic residues" evidence="4">
    <location>
        <begin position="1074"/>
        <end position="1089"/>
    </location>
</feature>
<feature type="compositionally biased region" description="Basic and acidic residues" evidence="4">
    <location>
        <begin position="504"/>
        <end position="518"/>
    </location>
</feature>
<feature type="compositionally biased region" description="Pro residues" evidence="4">
    <location>
        <begin position="348"/>
        <end position="364"/>
    </location>
</feature>
<protein>
    <recommendedName>
        <fullName evidence="5">Calponin-homology (CH) domain-containing protein</fullName>
    </recommendedName>
</protein>
<dbReference type="EMBL" id="JAUCMV010000005">
    <property type="protein sequence ID" value="KAK0394286.1"/>
    <property type="molecule type" value="Genomic_DNA"/>
</dbReference>
<feature type="compositionally biased region" description="Basic and acidic residues" evidence="4">
    <location>
        <begin position="663"/>
        <end position="673"/>
    </location>
</feature>
<dbReference type="InterPro" id="IPR057126">
    <property type="entry name" value="NAV1-like_ubiquitin-like"/>
</dbReference>
<dbReference type="Gene3D" id="1.10.418.10">
    <property type="entry name" value="Calponin-like domain"/>
    <property type="match status" value="1"/>
</dbReference>
<feature type="compositionally biased region" description="Low complexity" evidence="4">
    <location>
        <begin position="241"/>
        <end position="262"/>
    </location>
</feature>
<feature type="region of interest" description="Disordered" evidence="4">
    <location>
        <begin position="1120"/>
        <end position="1146"/>
    </location>
</feature>
<comment type="caution">
    <text evidence="6">The sequence shown here is derived from an EMBL/GenBank/DDBJ whole genome shotgun (WGS) entry which is preliminary data.</text>
</comment>
<name>A0AA39GW84_9BILA</name>
<dbReference type="InterPro" id="IPR003593">
    <property type="entry name" value="AAA+_ATPase"/>
</dbReference>
<feature type="region of interest" description="Disordered" evidence="4">
    <location>
        <begin position="983"/>
        <end position="1007"/>
    </location>
</feature>
<dbReference type="Pfam" id="PF25408">
    <property type="entry name" value="AAA_lid_NAV1"/>
    <property type="match status" value="1"/>
</dbReference>
<dbReference type="PANTHER" id="PTHR12784:SF28">
    <property type="entry name" value="PROTEIN SICKIE"/>
    <property type="match status" value="1"/>
</dbReference>
<dbReference type="InterPro" id="IPR027417">
    <property type="entry name" value="P-loop_NTPase"/>
</dbReference>
<feature type="domain" description="Calponin-homology (CH)" evidence="5">
    <location>
        <begin position="31"/>
        <end position="140"/>
    </location>
</feature>
<evidence type="ECO:0000256" key="3">
    <source>
        <dbReference type="SAM" id="Coils"/>
    </source>
</evidence>
<feature type="region of interest" description="Disordered" evidence="4">
    <location>
        <begin position="1357"/>
        <end position="1441"/>
    </location>
</feature>
<dbReference type="PANTHER" id="PTHR12784">
    <property type="entry name" value="STEERIN"/>
    <property type="match status" value="1"/>
</dbReference>
<feature type="coiled-coil region" evidence="3">
    <location>
        <begin position="1453"/>
        <end position="1508"/>
    </location>
</feature>
<feature type="compositionally biased region" description="Low complexity" evidence="4">
    <location>
        <begin position="321"/>
        <end position="330"/>
    </location>
</feature>
<dbReference type="Proteomes" id="UP001175271">
    <property type="component" value="Unassembled WGS sequence"/>
</dbReference>
<organism evidence="6 7">
    <name type="scientific">Steinernema hermaphroditum</name>
    <dbReference type="NCBI Taxonomy" id="289476"/>
    <lineage>
        <taxon>Eukaryota</taxon>
        <taxon>Metazoa</taxon>
        <taxon>Ecdysozoa</taxon>
        <taxon>Nematoda</taxon>
        <taxon>Chromadorea</taxon>
        <taxon>Rhabditida</taxon>
        <taxon>Tylenchina</taxon>
        <taxon>Panagrolaimomorpha</taxon>
        <taxon>Strongyloidoidea</taxon>
        <taxon>Steinernematidae</taxon>
        <taxon>Steinernema</taxon>
    </lineage>
</organism>
<evidence type="ECO:0000256" key="4">
    <source>
        <dbReference type="SAM" id="MobiDB-lite"/>
    </source>
</evidence>
<dbReference type="SUPFAM" id="SSF52540">
    <property type="entry name" value="P-loop containing nucleoside triphosphate hydrolases"/>
    <property type="match status" value="1"/>
</dbReference>
<feature type="region of interest" description="Disordered" evidence="4">
    <location>
        <begin position="1061"/>
        <end position="1101"/>
    </location>
</feature>
<evidence type="ECO:0000256" key="1">
    <source>
        <dbReference type="ARBA" id="ARBA00006255"/>
    </source>
</evidence>
<dbReference type="InterPro" id="IPR057568">
    <property type="entry name" value="CortBP2_NAV1-like_AAA_lid"/>
</dbReference>
<feature type="compositionally biased region" description="Low complexity" evidence="4">
    <location>
        <begin position="287"/>
        <end position="308"/>
    </location>
</feature>
<keyword evidence="2 3" id="KW-0175">Coiled coil</keyword>
<feature type="compositionally biased region" description="Polar residues" evidence="4">
    <location>
        <begin position="1126"/>
        <end position="1142"/>
    </location>
</feature>
<dbReference type="InterPro" id="IPR001715">
    <property type="entry name" value="CH_dom"/>
</dbReference>
<feature type="region of interest" description="Disordered" evidence="4">
    <location>
        <begin position="1515"/>
        <end position="1547"/>
    </location>
</feature>
<dbReference type="GO" id="GO:0022008">
    <property type="term" value="P:neurogenesis"/>
    <property type="evidence" value="ECO:0007669"/>
    <property type="project" value="InterPro"/>
</dbReference>
<accession>A0AA39GW84</accession>
<proteinExistence type="inferred from homology"/>
<feature type="compositionally biased region" description="Low complexity" evidence="4">
    <location>
        <begin position="1358"/>
        <end position="1384"/>
    </location>
</feature>
<dbReference type="InterPro" id="IPR039041">
    <property type="entry name" value="Nav/unc-53"/>
</dbReference>
<feature type="compositionally biased region" description="Low complexity" evidence="4">
    <location>
        <begin position="202"/>
        <end position="221"/>
    </location>
</feature>
<dbReference type="Pfam" id="PF00307">
    <property type="entry name" value="CH"/>
    <property type="match status" value="1"/>
</dbReference>
<feature type="compositionally biased region" description="Polar residues" evidence="4">
    <location>
        <begin position="482"/>
        <end position="503"/>
    </location>
</feature>
<dbReference type="Pfam" id="PF23092">
    <property type="entry name" value="Ubiquitin_6"/>
    <property type="match status" value="1"/>
</dbReference>
<feature type="region of interest" description="Disordered" evidence="4">
    <location>
        <begin position="148"/>
        <end position="308"/>
    </location>
</feature>
<feature type="compositionally biased region" description="Low complexity" evidence="4">
    <location>
        <begin position="468"/>
        <end position="480"/>
    </location>
</feature>
<reference evidence="6" key="1">
    <citation type="submission" date="2023-06" db="EMBL/GenBank/DDBJ databases">
        <title>Genomic analysis of the entomopathogenic nematode Steinernema hermaphroditum.</title>
        <authorList>
            <person name="Schwarz E.M."/>
            <person name="Heppert J.K."/>
            <person name="Baniya A."/>
            <person name="Schwartz H.T."/>
            <person name="Tan C.-H."/>
            <person name="Antoshechkin I."/>
            <person name="Sternberg P.W."/>
            <person name="Goodrich-Blair H."/>
            <person name="Dillman A.R."/>
        </authorList>
    </citation>
    <scope>NUCLEOTIDE SEQUENCE</scope>
    <source>
        <strain evidence="6">PS9179</strain>
        <tissue evidence="6">Whole animal</tissue>
    </source>
</reference>
<keyword evidence="7" id="KW-1185">Reference proteome</keyword>
<feature type="region of interest" description="Disordered" evidence="4">
    <location>
        <begin position="321"/>
        <end position="718"/>
    </location>
</feature>
<gene>
    <name evidence="6" type="ORF">QR680_000668</name>
</gene>
<dbReference type="PROSITE" id="PS50021">
    <property type="entry name" value="CH"/>
    <property type="match status" value="1"/>
</dbReference>
<feature type="compositionally biased region" description="Polar residues" evidence="4">
    <location>
        <begin position="167"/>
        <end position="179"/>
    </location>
</feature>
<comment type="similarity">
    <text evidence="1">Belongs to the Nav/unc-53 family.</text>
</comment>
<sequence>MRRSKAVRGQASPPKGYGSTGAYGDLTKEAAHYIKIYTDWANRYLSKCALDPIRDLTNELRDVRTLVNLVHSVTADCSSASRETLLCSLNGQTSVECIDRCLKYLATLGVNVSQVKATDLREGQLGSVLSLLYALSHFKQQQKALQLCRPSAPSSPKVPPEYRGSTPAKNSASGLSKKQTTPPTSTAMPPTTSKLPSAAYRPSTSSIQPPTTPTLTKLTPPSKISQLKVDNRRPAPNLAGASALRPPSSTSSSTASSAYQSSKLPNRSFPRTPAASSRLQPPSSRINNNLNNNNNNNNNGDSATSSCSSSIVSSATYSSIPSEISSSSGIAKPQFAPSKSRLSTPISSQPPPPPPTGLRPPEPPKSSSSSIATPTRGGDSKMLKIRFFGSGSKEKKVAKNAPAPATPTVTVSTNTNSNLQPPQAPPAQTIPSFVPKQLTQQRYDASPSTTRRSASNTSMMKPKTTGLRAPSSAAKPAARPTMLSTETTPLSRMKTSGNNNTTPRSEEPEQKRLSKSSEEDSAYAGFGSNSPVSSAESSSMSINSNSSKTGTNTSSMSSGIGSSTSSRSTSSNGYEKVISPPVMSSPLQERKPVLAVKGIAAPSKSKLQPPSRLQPPSDGFKTPTSRAPSAGAKPVATAPVDSTAASAQSPTVGVVSPMFNSVKTKENPAEHSDASTTSGSRDSDAGSVIYNPPISDLQPTKMVTEEKKQKPAVPIRTTSRIETTFDSNSEITVTELAHKDADMPPVQPMPPMKLPEYAKRASLNFAPSDHRFGADTSTSEDSLDSVSTTIQCVAKKPSGYHSEGDSLSFPEVVVPGASSSSGYMSEGGLSICARKMQARFREGIEAVRHSMRNRHHDFNDSFEDSSSISSGISESFDDISTDDLTGSSLSDHPMSAAAAASAFAGGGKLSDFRQRRVNEQEQIDQLLQKCRTAQRGVACAPGNGGPQPRQNGYGNGIYHNGNQVVVPQLNLSEDGDVLSISRSTSSRSSMRAMPTRQDHHTQAGNGLPSMTGYHSLDRKCHLLKYGGESAPSSPYRLSSAVPAYGNVGVDAATARSMHISPRHMTNSGYGMVGDHSRHSVSARDREQQKHQRSTSLANSSGMSRSMVLIDCGNLTSAPTKSARIASKSQSRLTVSKTPTSSPRLKKLSLALPPQRDALSANASPTNGPLSARKVNDGVYANFMPRDPNLHLHKLSEGSVIHPKSPQSMNAIYAAAVGKVITPPGSHESHGSQLSLASSSGSAYANRDERYEAEIRKLNREMESYRTTISKLTAKHDGYNHLIQIFDSKLQQMVRHVESLQMKSQLKQAEVESLRSQIDHLRALSINAGVNVPPLSSSSSVHSQSNGDGAGELLRHQSMESVASQRSSMSSSSKSSKTDKSSLNSFGKQGKKSWTSSMDSQIRSSFSRAFSKSKKPGKNGSVSDVEQSPLHHTNGLKPITGSTTRLDEIDNLQVEDLKRQLEDKDNALTDVRLDALDKAREVDVLKETITRLRNENKMLKQNYVMLEMKVRSDCSRASSQQSLGAMNDDDPVYEVPPNSRDRRSYGSKRNSGCQVRVCITVDLSGQMREGQQGSSQEMNIGSVPLPSVNMSWEDFDKILFKLFDEYITFVDPAHSLGLHCNQSIIGYKIDGLVRDRTGQEPMQKPSDVVTSTTAVRIHLKGVAQTCVDSLVLECLFPKGFIEHLLKLLFQNRRLLLFGATGIGKSNLGRQLARYIAHKISPTEPAPVHDIQIPDDDNDARVAEVQNQLNRFLKLNTSCVILIDNIQRHRIAMLSQSFASASSDGEDGASGPYVICTVNRACQLPEMQLHHNFRMFHLTNHMDAVKEYMGRFLRRRIAEAENSGENQCAAALQPVIEFLPRVLNAVNAFIEKANSRDVTIGPRIFLQCPLSLSESREWFIALWNDKLIPYMAKVAREGIKVLGRCSSLDDPTDVVCENWPWIDPAGGESVLQRLPLKDAIAQTPQRFEPLDMLDRLQSRTLHSQPEMNIA</sequence>
<dbReference type="SUPFAM" id="SSF47576">
    <property type="entry name" value="Calponin-homology domain, CH-domain"/>
    <property type="match status" value="1"/>
</dbReference>
<feature type="compositionally biased region" description="Low complexity" evidence="4">
    <location>
        <begin position="180"/>
        <end position="192"/>
    </location>
</feature>
<dbReference type="InterPro" id="IPR036872">
    <property type="entry name" value="CH_dom_sf"/>
</dbReference>
<dbReference type="Gene3D" id="3.40.50.300">
    <property type="entry name" value="P-loop containing nucleotide triphosphate hydrolases"/>
    <property type="match status" value="1"/>
</dbReference>
<evidence type="ECO:0000259" key="5">
    <source>
        <dbReference type="PROSITE" id="PS50021"/>
    </source>
</evidence>
<evidence type="ECO:0000256" key="2">
    <source>
        <dbReference type="ARBA" id="ARBA00023054"/>
    </source>
</evidence>
<dbReference type="SMART" id="SM00382">
    <property type="entry name" value="AAA"/>
    <property type="match status" value="1"/>
</dbReference>